<dbReference type="EMBL" id="VJWA01000001">
    <property type="protein sequence ID" value="TRW17277.1"/>
    <property type="molecule type" value="Genomic_DNA"/>
</dbReference>
<keyword evidence="2" id="KW-1185">Reference proteome</keyword>
<evidence type="ECO:0000313" key="2">
    <source>
        <dbReference type="Proteomes" id="UP000317894"/>
    </source>
</evidence>
<dbReference type="Gene3D" id="3.30.1150.10">
    <property type="match status" value="1"/>
</dbReference>
<dbReference type="SUPFAM" id="SSF74653">
    <property type="entry name" value="TolA/TonB C-terminal domain"/>
    <property type="match status" value="1"/>
</dbReference>
<gene>
    <name evidence="1" type="ORF">FMM06_03575</name>
</gene>
<organism evidence="1 2">
    <name type="scientific">Glacieibacterium frigidum</name>
    <dbReference type="NCBI Taxonomy" id="2593303"/>
    <lineage>
        <taxon>Bacteria</taxon>
        <taxon>Pseudomonadati</taxon>
        <taxon>Pseudomonadota</taxon>
        <taxon>Alphaproteobacteria</taxon>
        <taxon>Sphingomonadales</taxon>
        <taxon>Sphingosinicellaceae</taxon>
        <taxon>Glacieibacterium</taxon>
    </lineage>
</organism>
<name>A0A552UGG1_9SPHN</name>
<dbReference type="AlphaFoldDB" id="A0A552UGG1"/>
<dbReference type="OrthoDB" id="7161229at2"/>
<dbReference type="Proteomes" id="UP000317894">
    <property type="component" value="Unassembled WGS sequence"/>
</dbReference>
<proteinExistence type="predicted"/>
<accession>A0A552UGG1</accession>
<protein>
    <submittedName>
        <fullName evidence="1">Cell envelope integrity protein TolA</fullName>
    </submittedName>
</protein>
<evidence type="ECO:0000313" key="1">
    <source>
        <dbReference type="EMBL" id="TRW17277.1"/>
    </source>
</evidence>
<comment type="caution">
    <text evidence="1">The sequence shown here is derived from an EMBL/GenBank/DDBJ whole genome shotgun (WGS) entry which is preliminary data.</text>
</comment>
<sequence>MPKPEKLDLAELSSLIDKSLPKAPKKVRDPQAFAKSIEISVPKAAKLDGRATASLAAAIRAQIAPCWNPPIGGSDVKKMTVVLAIQLTRDGRVVGQPTVVSQTGATGGNAGYAKAFADTAVRAVLRCAPLKLPADMYDAWKAFELNFDPSEMT</sequence>
<reference evidence="1 2" key="1">
    <citation type="submission" date="2019-07" db="EMBL/GenBank/DDBJ databases">
        <title>Novel species isolated from glacier.</title>
        <authorList>
            <person name="Liu Q."/>
            <person name="Xin Y.-H."/>
        </authorList>
    </citation>
    <scope>NUCLEOTIDE SEQUENCE [LARGE SCALE GENOMIC DNA]</scope>
    <source>
        <strain evidence="1 2">LB1R16</strain>
    </source>
</reference>